<sequence>MFRRKPGVHLMRKTLETDNNKEAEKRGEGRLGEYKRNNVDFYHRIIFVIMLLPGEWVARDVIPGASMLQV</sequence>
<dbReference type="KEGG" id="tml:GSTUM_00005937001"/>
<evidence type="ECO:0000313" key="2">
    <source>
        <dbReference type="Proteomes" id="UP000006911"/>
    </source>
</evidence>
<dbReference type="Proteomes" id="UP000006911">
    <property type="component" value="Unassembled WGS sequence"/>
</dbReference>
<protein>
    <submittedName>
        <fullName evidence="1">(Perigord truffle) hypothetical protein</fullName>
    </submittedName>
</protein>
<gene>
    <name evidence="1" type="ORF">GSTUM_00005937001</name>
</gene>
<organism evidence="1 2">
    <name type="scientific">Tuber melanosporum (strain Mel28)</name>
    <name type="common">Perigord black truffle</name>
    <dbReference type="NCBI Taxonomy" id="656061"/>
    <lineage>
        <taxon>Eukaryota</taxon>
        <taxon>Fungi</taxon>
        <taxon>Dikarya</taxon>
        <taxon>Ascomycota</taxon>
        <taxon>Pezizomycotina</taxon>
        <taxon>Pezizomycetes</taxon>
        <taxon>Pezizales</taxon>
        <taxon>Tuberaceae</taxon>
        <taxon>Tuber</taxon>
    </lineage>
</organism>
<dbReference type="RefSeq" id="XP_002838098.1">
    <property type="nucleotide sequence ID" value="XM_002838052.1"/>
</dbReference>
<dbReference type="AlphaFoldDB" id="D5GCP6"/>
<dbReference type="EMBL" id="FN430120">
    <property type="protein sequence ID" value="CAZ82289.1"/>
    <property type="molecule type" value="Genomic_DNA"/>
</dbReference>
<dbReference type="HOGENOM" id="CLU_2759637_0_0_1"/>
<keyword evidence="2" id="KW-1185">Reference proteome</keyword>
<dbReference type="GeneID" id="9187908"/>
<accession>D5GCP6</accession>
<name>D5GCP6_TUBMM</name>
<proteinExistence type="predicted"/>
<reference evidence="1 2" key="1">
    <citation type="journal article" date="2010" name="Nature">
        <title>Perigord black truffle genome uncovers evolutionary origins and mechanisms of symbiosis.</title>
        <authorList>
            <person name="Martin F."/>
            <person name="Kohler A."/>
            <person name="Murat C."/>
            <person name="Balestrini R."/>
            <person name="Coutinho P.M."/>
            <person name="Jaillon O."/>
            <person name="Montanini B."/>
            <person name="Morin E."/>
            <person name="Noel B."/>
            <person name="Percudani R."/>
            <person name="Porcel B."/>
            <person name="Rubini A."/>
            <person name="Amicucci A."/>
            <person name="Amselem J."/>
            <person name="Anthouard V."/>
            <person name="Arcioni S."/>
            <person name="Artiguenave F."/>
            <person name="Aury J.M."/>
            <person name="Ballario P."/>
            <person name="Bolchi A."/>
            <person name="Brenna A."/>
            <person name="Brun A."/>
            <person name="Buee M."/>
            <person name="Cantarel B."/>
            <person name="Chevalier G."/>
            <person name="Couloux A."/>
            <person name="Da Silva C."/>
            <person name="Denoeud F."/>
            <person name="Duplessis S."/>
            <person name="Ghignone S."/>
            <person name="Hilselberger B."/>
            <person name="Iotti M."/>
            <person name="Marcais B."/>
            <person name="Mello A."/>
            <person name="Miranda M."/>
            <person name="Pacioni G."/>
            <person name="Quesneville H."/>
            <person name="Riccioni C."/>
            <person name="Ruotolo R."/>
            <person name="Splivallo R."/>
            <person name="Stocchi V."/>
            <person name="Tisserant E."/>
            <person name="Viscomi A.R."/>
            <person name="Zambonelli A."/>
            <person name="Zampieri E."/>
            <person name="Henrissat B."/>
            <person name="Lebrun M.H."/>
            <person name="Paolocci F."/>
            <person name="Bonfante P."/>
            <person name="Ottonello S."/>
            <person name="Wincker P."/>
        </authorList>
    </citation>
    <scope>NUCLEOTIDE SEQUENCE [LARGE SCALE GENOMIC DNA]</scope>
    <source>
        <strain evidence="1 2">Mel28</strain>
    </source>
</reference>
<dbReference type="InParanoid" id="D5GCP6"/>
<evidence type="ECO:0000313" key="1">
    <source>
        <dbReference type="EMBL" id="CAZ82289.1"/>
    </source>
</evidence>